<keyword evidence="2" id="KW-0456">Lyase</keyword>
<dbReference type="Gene3D" id="3.10.180.10">
    <property type="entry name" value="2,3-Dihydroxybiphenyl 1,2-Dioxygenase, domain 1"/>
    <property type="match status" value="1"/>
</dbReference>
<dbReference type="RefSeq" id="WP_354279692.1">
    <property type="nucleotide sequence ID" value="NZ_JBEPMK010000001.1"/>
</dbReference>
<dbReference type="PANTHER" id="PTHR36437">
    <property type="entry name" value="GLYOXALASE/BLEOMYCIN RESISTANCE PROTEIN/DIOXYGENASE"/>
    <property type="match status" value="1"/>
</dbReference>
<dbReference type="InterPro" id="IPR037523">
    <property type="entry name" value="VOC_core"/>
</dbReference>
<dbReference type="EMBL" id="JBEPMK010000001">
    <property type="protein sequence ID" value="MET3643645.1"/>
    <property type="molecule type" value="Genomic_DNA"/>
</dbReference>
<gene>
    <name evidence="2" type="ORF">ABID27_000262</name>
</gene>
<sequence length="123" mass="13638">MITKSTTMLYVSDTKAALDFWVEKIGFVLLDTAEHPEATSYEIAPSKEAAFSFGIHDKNWVATSNPGMNVGFPSLLLETTDLEEEYTRLTEACVATNPIMEYQGMVHFTFADNEGNYIAVKAS</sequence>
<accession>A0ABV2JIA9</accession>
<proteinExistence type="predicted"/>
<feature type="domain" description="VOC" evidence="1">
    <location>
        <begin position="2"/>
        <end position="123"/>
    </location>
</feature>
<name>A0ABV2JIA9_9STRE</name>
<keyword evidence="3" id="KW-1185">Reference proteome</keyword>
<evidence type="ECO:0000259" key="1">
    <source>
        <dbReference type="PROSITE" id="PS51819"/>
    </source>
</evidence>
<dbReference type="PROSITE" id="PS51819">
    <property type="entry name" value="VOC"/>
    <property type="match status" value="1"/>
</dbReference>
<dbReference type="Proteomes" id="UP001549055">
    <property type="component" value="Unassembled WGS sequence"/>
</dbReference>
<evidence type="ECO:0000313" key="3">
    <source>
        <dbReference type="Proteomes" id="UP001549055"/>
    </source>
</evidence>
<protein>
    <submittedName>
        <fullName evidence="2">Enzyme related to lactoylglutathione lyase</fullName>
    </submittedName>
</protein>
<dbReference type="InterPro" id="IPR004360">
    <property type="entry name" value="Glyas_Fos-R_dOase_dom"/>
</dbReference>
<evidence type="ECO:0000313" key="2">
    <source>
        <dbReference type="EMBL" id="MET3643645.1"/>
    </source>
</evidence>
<reference evidence="2 3" key="1">
    <citation type="submission" date="2024-06" db="EMBL/GenBank/DDBJ databases">
        <title>Genomic Encyclopedia of Type Strains, Phase IV (KMG-IV): sequencing the most valuable type-strain genomes for metagenomic binning, comparative biology and taxonomic classification.</title>
        <authorList>
            <person name="Goeker M."/>
        </authorList>
    </citation>
    <scope>NUCLEOTIDE SEQUENCE [LARGE SCALE GENOMIC DNA]</scope>
    <source>
        <strain evidence="2 3">DSM 15349</strain>
    </source>
</reference>
<organism evidence="2 3">
    <name type="scientific">Streptococcus gallinaceus</name>
    <dbReference type="NCBI Taxonomy" id="165758"/>
    <lineage>
        <taxon>Bacteria</taxon>
        <taxon>Bacillati</taxon>
        <taxon>Bacillota</taxon>
        <taxon>Bacilli</taxon>
        <taxon>Lactobacillales</taxon>
        <taxon>Streptococcaceae</taxon>
        <taxon>Streptococcus</taxon>
    </lineage>
</organism>
<dbReference type="GO" id="GO:0016829">
    <property type="term" value="F:lyase activity"/>
    <property type="evidence" value="ECO:0007669"/>
    <property type="project" value="UniProtKB-KW"/>
</dbReference>
<dbReference type="PANTHER" id="PTHR36437:SF2">
    <property type="entry name" value="GLYOXALASE_BLEOMYCIN RESISTANCE PROTEIN_DIOXYGENASE"/>
    <property type="match status" value="1"/>
</dbReference>
<dbReference type="InterPro" id="IPR029068">
    <property type="entry name" value="Glyas_Bleomycin-R_OHBP_Dase"/>
</dbReference>
<dbReference type="SUPFAM" id="SSF54593">
    <property type="entry name" value="Glyoxalase/Bleomycin resistance protein/Dihydroxybiphenyl dioxygenase"/>
    <property type="match status" value="1"/>
</dbReference>
<comment type="caution">
    <text evidence="2">The sequence shown here is derived from an EMBL/GenBank/DDBJ whole genome shotgun (WGS) entry which is preliminary data.</text>
</comment>
<dbReference type="Pfam" id="PF00903">
    <property type="entry name" value="Glyoxalase"/>
    <property type="match status" value="1"/>
</dbReference>